<feature type="non-terminal residue" evidence="1">
    <location>
        <position position="217"/>
    </location>
</feature>
<evidence type="ECO:0000313" key="1">
    <source>
        <dbReference type="EMBL" id="KAI0033530.1"/>
    </source>
</evidence>
<dbReference type="EMBL" id="MU273517">
    <property type="protein sequence ID" value="KAI0033530.1"/>
    <property type="molecule type" value="Genomic_DNA"/>
</dbReference>
<reference evidence="1" key="2">
    <citation type="journal article" date="2022" name="New Phytol.">
        <title>Evolutionary transition to the ectomycorrhizal habit in the genomes of a hyperdiverse lineage of mushroom-forming fungi.</title>
        <authorList>
            <person name="Looney B."/>
            <person name="Miyauchi S."/>
            <person name="Morin E."/>
            <person name="Drula E."/>
            <person name="Courty P.E."/>
            <person name="Kohler A."/>
            <person name="Kuo A."/>
            <person name="LaButti K."/>
            <person name="Pangilinan J."/>
            <person name="Lipzen A."/>
            <person name="Riley R."/>
            <person name="Andreopoulos W."/>
            <person name="He G."/>
            <person name="Johnson J."/>
            <person name="Nolan M."/>
            <person name="Tritt A."/>
            <person name="Barry K.W."/>
            <person name="Grigoriev I.V."/>
            <person name="Nagy L.G."/>
            <person name="Hibbett D."/>
            <person name="Henrissat B."/>
            <person name="Matheny P.B."/>
            <person name="Labbe J."/>
            <person name="Martin F.M."/>
        </authorList>
    </citation>
    <scope>NUCLEOTIDE SEQUENCE</scope>
    <source>
        <strain evidence="1">EC-137</strain>
    </source>
</reference>
<proteinExistence type="predicted"/>
<evidence type="ECO:0000313" key="2">
    <source>
        <dbReference type="Proteomes" id="UP000814128"/>
    </source>
</evidence>
<comment type="caution">
    <text evidence="1">The sequence shown here is derived from an EMBL/GenBank/DDBJ whole genome shotgun (WGS) entry which is preliminary data.</text>
</comment>
<protein>
    <submittedName>
        <fullName evidence="1">Uncharacterized protein</fullName>
    </submittedName>
</protein>
<feature type="non-terminal residue" evidence="1">
    <location>
        <position position="1"/>
    </location>
</feature>
<gene>
    <name evidence="1" type="ORF">K488DRAFT_6636</name>
</gene>
<dbReference type="Proteomes" id="UP000814128">
    <property type="component" value="Unassembled WGS sequence"/>
</dbReference>
<reference evidence="1" key="1">
    <citation type="submission" date="2021-02" db="EMBL/GenBank/DDBJ databases">
        <authorList>
            <consortium name="DOE Joint Genome Institute"/>
            <person name="Ahrendt S."/>
            <person name="Looney B.P."/>
            <person name="Miyauchi S."/>
            <person name="Morin E."/>
            <person name="Drula E."/>
            <person name="Courty P.E."/>
            <person name="Chicoki N."/>
            <person name="Fauchery L."/>
            <person name="Kohler A."/>
            <person name="Kuo A."/>
            <person name="Labutti K."/>
            <person name="Pangilinan J."/>
            <person name="Lipzen A."/>
            <person name="Riley R."/>
            <person name="Andreopoulos W."/>
            <person name="He G."/>
            <person name="Johnson J."/>
            <person name="Barry K.W."/>
            <person name="Grigoriev I.V."/>
            <person name="Nagy L."/>
            <person name="Hibbett D."/>
            <person name="Henrissat B."/>
            <person name="Matheny P.B."/>
            <person name="Labbe J."/>
            <person name="Martin F."/>
        </authorList>
    </citation>
    <scope>NUCLEOTIDE SEQUENCE</scope>
    <source>
        <strain evidence="1">EC-137</strain>
    </source>
</reference>
<keyword evidence="2" id="KW-1185">Reference proteome</keyword>
<accession>A0ACB8QPH2</accession>
<name>A0ACB8QPH2_9AGAM</name>
<organism evidence="1 2">
    <name type="scientific">Vararia minispora EC-137</name>
    <dbReference type="NCBI Taxonomy" id="1314806"/>
    <lineage>
        <taxon>Eukaryota</taxon>
        <taxon>Fungi</taxon>
        <taxon>Dikarya</taxon>
        <taxon>Basidiomycota</taxon>
        <taxon>Agaricomycotina</taxon>
        <taxon>Agaricomycetes</taxon>
        <taxon>Russulales</taxon>
        <taxon>Lachnocladiaceae</taxon>
        <taxon>Vararia</taxon>
    </lineage>
</organism>
<sequence length="217" mass="23960">IAILDSSFNPPTRAHLALAAASPPTSARYDARLLLLSVRNADKHLQPGDASYAQRLQMMRLLAADLSAEDPHANVAVGIIDAPTFVGKASVLQEAIRARVRGTLRLTFLQGMDTLERFLAVRYYGSNDAMHESLARFFSDEGDNAAVVCARRIMQRTLLEGASEYVSAGRISLTDIGDTLQRLSSSEVRDKVRTGDDSWREFVTERVAAYVEEQKLY</sequence>